<evidence type="ECO:0000259" key="2">
    <source>
        <dbReference type="SMART" id="SM00903"/>
    </source>
</evidence>
<dbReference type="RefSeq" id="WP_229663147.1">
    <property type="nucleotide sequence ID" value="NZ_BMJY01000005.1"/>
</dbReference>
<dbReference type="PANTHER" id="PTHR30466">
    <property type="entry name" value="FLAVIN REDUCTASE"/>
    <property type="match status" value="1"/>
</dbReference>
<keyword evidence="1" id="KW-0560">Oxidoreductase</keyword>
<comment type="caution">
    <text evidence="3">The sequence shown here is derived from an EMBL/GenBank/DDBJ whole genome shotgun (WGS) entry which is preliminary data.</text>
</comment>
<dbReference type="PANTHER" id="PTHR30466:SF1">
    <property type="entry name" value="FMN REDUCTASE (NADH) RUTF"/>
    <property type="match status" value="1"/>
</dbReference>
<reference evidence="3" key="1">
    <citation type="journal article" date="2014" name="Int. J. Syst. Evol. Microbiol.">
        <title>Complete genome sequence of Corynebacterium casei LMG S-19264T (=DSM 44701T), isolated from a smear-ripened cheese.</title>
        <authorList>
            <consortium name="US DOE Joint Genome Institute (JGI-PGF)"/>
            <person name="Walter F."/>
            <person name="Albersmeier A."/>
            <person name="Kalinowski J."/>
            <person name="Ruckert C."/>
        </authorList>
    </citation>
    <scope>NUCLEOTIDE SEQUENCE</scope>
    <source>
        <strain evidence="3">CGMCC 1.15794</strain>
    </source>
</reference>
<reference evidence="3" key="2">
    <citation type="submission" date="2020-09" db="EMBL/GenBank/DDBJ databases">
        <authorList>
            <person name="Sun Q."/>
            <person name="Zhou Y."/>
        </authorList>
    </citation>
    <scope>NUCLEOTIDE SEQUENCE</scope>
    <source>
        <strain evidence="3">CGMCC 1.15794</strain>
    </source>
</reference>
<dbReference type="InterPro" id="IPR050268">
    <property type="entry name" value="NADH-dep_flavin_reductase"/>
</dbReference>
<dbReference type="AlphaFoldDB" id="A0A917IES7"/>
<dbReference type="SMART" id="SM00903">
    <property type="entry name" value="Flavin_Reduct"/>
    <property type="match status" value="1"/>
</dbReference>
<evidence type="ECO:0000313" key="4">
    <source>
        <dbReference type="Proteomes" id="UP000657592"/>
    </source>
</evidence>
<dbReference type="InterPro" id="IPR012349">
    <property type="entry name" value="Split_barrel_FMN-bd"/>
</dbReference>
<evidence type="ECO:0000313" key="3">
    <source>
        <dbReference type="EMBL" id="GGH42589.1"/>
    </source>
</evidence>
<dbReference type="Proteomes" id="UP000657592">
    <property type="component" value="Unassembled WGS sequence"/>
</dbReference>
<dbReference type="GO" id="GO:0010181">
    <property type="term" value="F:FMN binding"/>
    <property type="evidence" value="ECO:0007669"/>
    <property type="project" value="InterPro"/>
</dbReference>
<dbReference type="Pfam" id="PF01613">
    <property type="entry name" value="Flavin_Reduct"/>
    <property type="match status" value="1"/>
</dbReference>
<keyword evidence="4" id="KW-1185">Reference proteome</keyword>
<protein>
    <submittedName>
        <fullName evidence="3">Oxidoreductase</fullName>
    </submittedName>
</protein>
<dbReference type="SUPFAM" id="SSF50475">
    <property type="entry name" value="FMN-binding split barrel"/>
    <property type="match status" value="1"/>
</dbReference>
<dbReference type="InterPro" id="IPR002563">
    <property type="entry name" value="Flavin_Rdtase-like_dom"/>
</dbReference>
<name>A0A917IES7_9MICO</name>
<dbReference type="Gene3D" id="2.30.110.10">
    <property type="entry name" value="Electron Transport, Fmn-binding Protein, Chain A"/>
    <property type="match status" value="1"/>
</dbReference>
<proteinExistence type="predicted"/>
<dbReference type="EMBL" id="BMJY01000005">
    <property type="protein sequence ID" value="GGH42589.1"/>
    <property type="molecule type" value="Genomic_DNA"/>
</dbReference>
<feature type="domain" description="Flavin reductase like" evidence="2">
    <location>
        <begin position="25"/>
        <end position="167"/>
    </location>
</feature>
<sequence>MTTTSETRDEPVVGATQKVQFIEAMGHVPTPVAIATTLEAGMPHGTTVSAFFSLSVEPPKFLLSLDQNSKLLEVVNRTRSIGLNVLDSAQGGLARRFASKLADRFDETPWSVESGVPRLDGAAVWLSGKVDRIVAAGDHFLVLVDATAVSARRDADPLTYRLRQLGTHRPVS</sequence>
<evidence type="ECO:0000256" key="1">
    <source>
        <dbReference type="ARBA" id="ARBA00023002"/>
    </source>
</evidence>
<dbReference type="GO" id="GO:0042602">
    <property type="term" value="F:riboflavin reductase (NADPH) activity"/>
    <property type="evidence" value="ECO:0007669"/>
    <property type="project" value="TreeGrafter"/>
</dbReference>
<accession>A0A917IES7</accession>
<gene>
    <name evidence="3" type="ORF">GCM10010921_15900</name>
</gene>
<organism evidence="3 4">
    <name type="scientific">Microbacterium album</name>
    <dbReference type="NCBI Taxonomy" id="2053191"/>
    <lineage>
        <taxon>Bacteria</taxon>
        <taxon>Bacillati</taxon>
        <taxon>Actinomycetota</taxon>
        <taxon>Actinomycetes</taxon>
        <taxon>Micrococcales</taxon>
        <taxon>Microbacteriaceae</taxon>
        <taxon>Microbacterium</taxon>
    </lineage>
</organism>